<dbReference type="OrthoDB" id="43980at2"/>
<dbReference type="SUPFAM" id="SSF81301">
    <property type="entry name" value="Nucleotidyltransferase"/>
    <property type="match status" value="1"/>
</dbReference>
<evidence type="ECO:0000259" key="1">
    <source>
        <dbReference type="Pfam" id="PF01909"/>
    </source>
</evidence>
<dbReference type="CDD" id="cd05403">
    <property type="entry name" value="NT_KNTase_like"/>
    <property type="match status" value="1"/>
</dbReference>
<dbReference type="AlphaFoldDB" id="A0A235F8N9"/>
<dbReference type="Gene3D" id="3.30.460.10">
    <property type="entry name" value="Beta Polymerase, domain 2"/>
    <property type="match status" value="1"/>
</dbReference>
<dbReference type="Proteomes" id="UP000215059">
    <property type="component" value="Unassembled WGS sequence"/>
</dbReference>
<comment type="caution">
    <text evidence="2">The sequence shown here is derived from an EMBL/GenBank/DDBJ whole genome shotgun (WGS) entry which is preliminary data.</text>
</comment>
<dbReference type="Pfam" id="PF01909">
    <property type="entry name" value="NTP_transf_2"/>
    <property type="match status" value="1"/>
</dbReference>
<dbReference type="RefSeq" id="WP_094253031.1">
    <property type="nucleotide sequence ID" value="NZ_JBHLXL010000001.1"/>
</dbReference>
<sequence>MKLNPILAAKRFIEEFHEDCQFALLAGSVSKGLATASSDLDIIVFYEDRPNTRESYERYDWKIESFVHNHSSYIEYFAKEKQSGRPVLANMIRDGLVLKEHPVIDSIKQHARDYLNEGPKALTPEFIQSSRYFVFDLLDDFADSKNEDEAMITLNLLSIQVAEFILRYNHQWIGRGKGLVRTLKMYDEALSARYFSTLNEYYQNRNKQPFVDLVHEIYAPLGGPLFDGFKL</sequence>
<accession>A0A235F8N9</accession>
<evidence type="ECO:0000313" key="3">
    <source>
        <dbReference type="Proteomes" id="UP000215059"/>
    </source>
</evidence>
<dbReference type="InterPro" id="IPR043519">
    <property type="entry name" value="NT_sf"/>
</dbReference>
<reference evidence="2 3" key="1">
    <citation type="submission" date="2017-07" db="EMBL/GenBank/DDBJ databases">
        <title>Fictibacillus sp. nov. GDSW-R2A3 Genome sequencing and assembly.</title>
        <authorList>
            <person name="Mayilraj S."/>
        </authorList>
    </citation>
    <scope>NUCLEOTIDE SEQUENCE [LARGE SCALE GENOMIC DNA]</scope>
    <source>
        <strain evidence="2 3">GDSW-R2A3</strain>
    </source>
</reference>
<proteinExistence type="predicted"/>
<organism evidence="2 3">
    <name type="scientific">Fictibacillus aquaticus</name>
    <dbReference type="NCBI Taxonomy" id="2021314"/>
    <lineage>
        <taxon>Bacteria</taxon>
        <taxon>Bacillati</taxon>
        <taxon>Bacillota</taxon>
        <taxon>Bacilli</taxon>
        <taxon>Bacillales</taxon>
        <taxon>Fictibacillaceae</taxon>
        <taxon>Fictibacillus</taxon>
    </lineage>
</organism>
<protein>
    <recommendedName>
        <fullName evidence="1">Polymerase nucleotidyl transferase domain-containing protein</fullName>
    </recommendedName>
</protein>
<gene>
    <name evidence="2" type="ORF">CGZ90_13530</name>
</gene>
<dbReference type="GO" id="GO:0016779">
    <property type="term" value="F:nucleotidyltransferase activity"/>
    <property type="evidence" value="ECO:0007669"/>
    <property type="project" value="InterPro"/>
</dbReference>
<name>A0A235F8N9_9BACL</name>
<dbReference type="InterPro" id="IPR002934">
    <property type="entry name" value="Polymerase_NTP_transf_dom"/>
</dbReference>
<feature type="domain" description="Polymerase nucleotidyl transferase" evidence="1">
    <location>
        <begin position="23"/>
        <end position="69"/>
    </location>
</feature>
<evidence type="ECO:0000313" key="2">
    <source>
        <dbReference type="EMBL" id="OYD57680.1"/>
    </source>
</evidence>
<dbReference type="EMBL" id="NOII01000003">
    <property type="protein sequence ID" value="OYD57680.1"/>
    <property type="molecule type" value="Genomic_DNA"/>
</dbReference>
<keyword evidence="3" id="KW-1185">Reference proteome</keyword>